<dbReference type="InterPro" id="IPR039601">
    <property type="entry name" value="Rrn5"/>
</dbReference>
<feature type="region of interest" description="Disordered" evidence="10">
    <location>
        <begin position="1605"/>
        <end position="1644"/>
    </location>
</feature>
<feature type="region of interest" description="Disordered" evidence="10">
    <location>
        <begin position="603"/>
        <end position="695"/>
    </location>
</feature>
<reference evidence="12 13" key="1">
    <citation type="submission" date="2020-03" db="EMBL/GenBank/DDBJ databases">
        <title>FDA dAtabase for Regulatory Grade micrObial Sequences (FDA-ARGOS): Supporting development and validation of Infectious Disease Dx tests.</title>
        <authorList>
            <person name="Campos J."/>
            <person name="Goldberg B."/>
            <person name="Tallon L."/>
            <person name="Sadzewicz L."/>
            <person name="Vavikolanu K."/>
            <person name="Mehta A."/>
            <person name="Aluvathingal J."/>
            <person name="Nadendla S."/>
            <person name="Nandy P."/>
            <person name="Geyer C."/>
            <person name="Yan Y."/>
            <person name="Sichtig H."/>
        </authorList>
    </citation>
    <scope>NUCLEOTIDE SEQUENCE [LARGE SCALE GENOMIC DNA]</scope>
    <source>
        <strain evidence="12 13">FDAARGOS_656</strain>
    </source>
</reference>
<dbReference type="InterPro" id="IPR012337">
    <property type="entry name" value="RNaseH-like_sf"/>
</dbReference>
<feature type="domain" description="Integrase catalytic" evidence="11">
    <location>
        <begin position="263"/>
        <end position="424"/>
    </location>
</feature>
<comment type="caution">
    <text evidence="12">The sequence shown here is derived from an EMBL/GenBank/DDBJ whole genome shotgun (WGS) entry which is preliminary data.</text>
</comment>
<evidence type="ECO:0000256" key="10">
    <source>
        <dbReference type="SAM" id="MobiDB-lite"/>
    </source>
</evidence>
<protein>
    <submittedName>
        <fullName evidence="12">Reverse transcriptase (RNA-dependent DNA polymerase) family protein</fullName>
    </submittedName>
</protein>
<keyword evidence="5" id="KW-0378">Hydrolase</keyword>
<dbReference type="GO" id="GO:0042790">
    <property type="term" value="P:nucleolar large rRNA transcription by RNA polymerase I"/>
    <property type="evidence" value="ECO:0007669"/>
    <property type="project" value="InterPro"/>
</dbReference>
<dbReference type="GO" id="GO:0004523">
    <property type="term" value="F:RNA-DNA hybrid ribonuclease activity"/>
    <property type="evidence" value="ECO:0007669"/>
    <property type="project" value="UniProtKB-EC"/>
</dbReference>
<keyword evidence="4" id="KW-0963">Cytoplasm</keyword>
<comment type="catalytic activity">
    <reaction evidence="1">
        <text>Endonucleolytic cleavage to 5'-phosphomonoester.</text>
        <dbReference type="EC" id="3.1.26.4"/>
    </reaction>
</comment>
<dbReference type="GO" id="GO:0006361">
    <property type="term" value="P:transcription initiation at RNA polymerase I promoter"/>
    <property type="evidence" value="ECO:0007669"/>
    <property type="project" value="TreeGrafter"/>
</dbReference>
<keyword evidence="6" id="KW-0694">RNA-binding</keyword>
<dbReference type="InterPro" id="IPR001584">
    <property type="entry name" value="Integrase_cat-core"/>
</dbReference>
<dbReference type="SUPFAM" id="SSF53098">
    <property type="entry name" value="Ribonuclease H-like"/>
    <property type="match status" value="1"/>
</dbReference>
<keyword evidence="12" id="KW-0548">Nucleotidyltransferase</keyword>
<name>A0A8H6C3D3_CANAX</name>
<evidence type="ECO:0000313" key="13">
    <source>
        <dbReference type="Proteomes" id="UP000536275"/>
    </source>
</evidence>
<dbReference type="GO" id="GO:0005737">
    <property type="term" value="C:cytoplasm"/>
    <property type="evidence" value="ECO:0007669"/>
    <property type="project" value="UniProtKB-SubCell"/>
</dbReference>
<evidence type="ECO:0000313" key="12">
    <source>
        <dbReference type="EMBL" id="KAF6070674.1"/>
    </source>
</evidence>
<organism evidence="12 13">
    <name type="scientific">Candida albicans</name>
    <name type="common">Yeast</name>
    <dbReference type="NCBI Taxonomy" id="5476"/>
    <lineage>
        <taxon>Eukaryota</taxon>
        <taxon>Fungi</taxon>
        <taxon>Dikarya</taxon>
        <taxon>Ascomycota</taxon>
        <taxon>Saccharomycotina</taxon>
        <taxon>Pichiomycetes</taxon>
        <taxon>Debaryomycetaceae</taxon>
        <taxon>Candida/Lodderomyces clade</taxon>
        <taxon>Candida</taxon>
    </lineage>
</organism>
<keyword evidence="5" id="KW-0064">Aspartyl protease</keyword>
<accession>A0A8H6C3D3</accession>
<feature type="compositionally biased region" description="Polar residues" evidence="10">
    <location>
        <begin position="726"/>
        <end position="735"/>
    </location>
</feature>
<comment type="subcellular location">
    <subcellularLocation>
        <location evidence="3">Cytoplasm</location>
    </subcellularLocation>
    <subcellularLocation>
        <location evidence="2">Nucleus</location>
    </subcellularLocation>
</comment>
<dbReference type="PANTHER" id="PTHR28079:SF1">
    <property type="entry name" value="RNA POLYMERASE I-SPECIFIC TRANSCRIPTION INITIATION FACTOR RRN5"/>
    <property type="match status" value="1"/>
</dbReference>
<feature type="compositionally biased region" description="Low complexity" evidence="10">
    <location>
        <begin position="2021"/>
        <end position="2030"/>
    </location>
</feature>
<dbReference type="GO" id="GO:0004190">
    <property type="term" value="F:aspartic-type endopeptidase activity"/>
    <property type="evidence" value="ECO:0007669"/>
    <property type="project" value="UniProtKB-KW"/>
</dbReference>
<feature type="compositionally biased region" description="Polar residues" evidence="10">
    <location>
        <begin position="758"/>
        <end position="768"/>
    </location>
</feature>
<dbReference type="Pfam" id="PF22936">
    <property type="entry name" value="Pol_BBD"/>
    <property type="match status" value="1"/>
</dbReference>
<feature type="compositionally biased region" description="Basic and acidic residues" evidence="10">
    <location>
        <begin position="603"/>
        <end position="620"/>
    </location>
</feature>
<feature type="region of interest" description="Disordered" evidence="10">
    <location>
        <begin position="1946"/>
        <end position="2004"/>
    </location>
</feature>
<sequence>MNFKGLRFNKYLVYDTGATISVVNNKDILSNVKDATIEVSVADGATLEADCIGDLIIRVGIVSITLENTLYLPESSFNLVSLKQIEERGFNVLITKESVIVFNQNVAPTIIASRKNAADLYMGPQFSEESLECDFDYDGLADMLSNANQDDKDKSSMNEMSEYQEHDYSSRALINSLTEVDVLDVEISPYGVEQLLPTGDKNDIYNFHLMSNHMSIEKILLLQKYQGLVLHTSKESLQKIADCKVCLLSNAKQRSHNHHSERKASRRHERLHCDTLGPFRSENNKWYLTSVIDEHTGYIEGIITKDRKVKDLLIQRLKIWNNRFNDKVAYFRSDNAPEFPQPSDLAEFGIWRETIAAYSPELNGLAEVVNKLILQQIYRIVVTLGPQILKLIYYVIQYSITMINHTPRRSLKGQTPYGCYYQLSEGNFYRFPFAIDCVVTFSNAIEKNRYGVTSTKGAPSSIMGAVIGYASDCFSYYVLLKNMRCDIILSPNVRILRSYEVINSYLKNLSTTPMSHIVPMAEGIQGRQSGAQYEVRGTYVESEYDNTNDVMHMPKESYSVQPASFTLTTGNSSNEYVINDDPVQITIENPDDFSNPLQLTEESHDMVSEVKSDENPKPSLHELTPGDNPVSKPPQLGTETSVIGKSKEPITNHTKDAPSIQGRDHKRSESTAQVGLSHQPQTGTPASEESKLSGTDHFGVDVVKETVSEDWHTSDYPETSAEDEQQNPSLSANKNRVTEKIDEGENISFPGGDDDSVVINSNVEQSNVETEDAGNSPIQDEVSQEGRILNEQTDIVDTVAKVIENEKISPINSLDDHTELATDSGNDSNSTESDIQSKNEISPVINEKNTEIIQKHIESILADKRLDEFETYNVDEIENVINDDDIAEANPLPDENNDVQMNESFDNNHSMSRAKKKYTFEKEVNEKIAGTKHSLDTTDPREAIRVLNTGETKRIEPKKREVPITVKLNKRSQYKSPYVTRSGRTVINPKRYLHAVVNKIDYNDPGWIKSMNAELEKFRSKDVYEEVPIPTGVKPISMGWVHTEKIDSLKGVVRKSRCVVHGNRQKEKLDYDPFSVSSPVIDLVTIRLLTIIGCELGMTIQHLDVESAYLNASITHSNPIYVFPPKSVPLKKNHCWLLKRSVYGLKQSGFEWYHTIKRVLEDIGFNQVLHNDGLFHIEYEEGSVIYLGLYVDDILMVGSSQKVIDNFVDQLRDHFEVKVFGEISNYLGIEFRKTESGYILSQEKFLKKLLKDFKLDDSYGKNIPWIPNDKYEKVAIIRENVNPENDFEKVPNETLLDPDAKKLYQSGVGSLLWAATNTRPDISVVVNSLGSKSANPNVHDYEKLIYCLRYIKNSMGYHIEYKRNRLNIPPKSFVIECFSDASFAPGLDRKSISGTLIYVNGNLVQWATKKQTVIAQSSAACEMLALNYTMLKAIEIKNNLMDLGFEVGKIHCHQDNQAVIKVLRNNYCHPHRPIDICYKFLRQLINDKVFSISYVKTNDNYADCMTKCLSRAKFKAFVEGKESLYSIKNPQQNDFLNDDDDGNDIGGTLWTWQEKEIFFNLLNKYKTITAILNNQQDWLAFLPKKSMIQIITYYELLKNNYKTLQRQQQKQQQKQRQRQRQKRYRKNKKGKSKKRHGDGDGESSLLSYRDIPIAYEMSPYFQNFEQLQSDLITKRENNKLLTHVNKNKIFRQYKSLMKQINENDDQEIIEELESTTTTAATATTTTPTNIVSMNKDSIIDMIKLQEIFKCQISIDSLILFEKLSLLIIKKILLNLILFITPKENSEGIIMVKQSDIWKAIEKLNYNPRKTLQFFKILRRDTIRSRRDTKNEENTDQDEKEEQQQQQQQIEDVSGYISPFDNPIIHSELEDINKQNNDHDHDQYLEQYLNILETKNLNEFDYINSKMYERGLVEMLMPEKKDDDDDGKEFIEQDETIAEYWIYENQNIKGGEEEEEEEGLPIESDSEEEEGEVIDAEVEAEAELSEIQEQAQEQEETLNETNYQDEELLCIDPELFDSDYMNNNNNNNNNNKSTDNLSSDLVVKPSSTQSIDKEVLPNKDTKTKDKHTLITIIGGEDEIEQMTISQLKKLLPIPRKSKSSDTTSTSTSTSSGSGGITKKYSNKSITKKLNKLNQQFAQY</sequence>
<feature type="compositionally biased region" description="Polar residues" evidence="10">
    <location>
        <begin position="2031"/>
        <end position="2049"/>
    </location>
</feature>
<evidence type="ECO:0000259" key="11">
    <source>
        <dbReference type="PROSITE" id="PS50994"/>
    </source>
</evidence>
<feature type="region of interest" description="Disordered" evidence="10">
    <location>
        <begin position="709"/>
        <end position="787"/>
    </location>
</feature>
<evidence type="ECO:0000256" key="6">
    <source>
        <dbReference type="ARBA" id="ARBA00022884"/>
    </source>
</evidence>
<dbReference type="GO" id="GO:0000500">
    <property type="term" value="C:RNA polymerase I upstream activating factor complex"/>
    <property type="evidence" value="ECO:0007669"/>
    <property type="project" value="InterPro"/>
</dbReference>
<feature type="region of interest" description="Disordered" evidence="10">
    <location>
        <begin position="813"/>
        <end position="841"/>
    </location>
</feature>
<dbReference type="PROSITE" id="PS50994">
    <property type="entry name" value="INTEGRASE"/>
    <property type="match status" value="1"/>
</dbReference>
<keyword evidence="7" id="KW-0539">Nucleus</keyword>
<proteinExistence type="predicted"/>
<dbReference type="SUPFAM" id="SSF56672">
    <property type="entry name" value="DNA/RNA polymerases"/>
    <property type="match status" value="1"/>
</dbReference>
<keyword evidence="12" id="KW-0695">RNA-directed DNA polymerase</keyword>
<keyword evidence="12" id="KW-0808">Transferase</keyword>
<dbReference type="InterPro" id="IPR054722">
    <property type="entry name" value="PolX-like_BBD"/>
</dbReference>
<keyword evidence="5" id="KW-0645">Protease</keyword>
<dbReference type="CDD" id="cd09272">
    <property type="entry name" value="RNase_HI_RT_Ty1"/>
    <property type="match status" value="1"/>
</dbReference>
<dbReference type="Gene3D" id="3.30.420.10">
    <property type="entry name" value="Ribonuclease H-like superfamily/Ribonuclease H"/>
    <property type="match status" value="1"/>
</dbReference>
<feature type="region of interest" description="Disordered" evidence="10">
    <location>
        <begin position="1825"/>
        <end position="1849"/>
    </location>
</feature>
<evidence type="ECO:0000256" key="3">
    <source>
        <dbReference type="ARBA" id="ARBA00004496"/>
    </source>
</evidence>
<feature type="compositionally biased region" description="Polar residues" evidence="10">
    <location>
        <begin position="821"/>
        <end position="840"/>
    </location>
</feature>
<dbReference type="PANTHER" id="PTHR28079">
    <property type="entry name" value="RNA POLYMERASE I-SPECIFIC TRANSCRIPTION INITIATION FACTOR RRN5"/>
    <property type="match status" value="1"/>
</dbReference>
<dbReference type="EMBL" id="JABWAD010000022">
    <property type="protein sequence ID" value="KAF6070674.1"/>
    <property type="molecule type" value="Genomic_DNA"/>
</dbReference>
<dbReference type="GO" id="GO:0003964">
    <property type="term" value="F:RNA-directed DNA polymerase activity"/>
    <property type="evidence" value="ECO:0007669"/>
    <property type="project" value="UniProtKB-KW"/>
</dbReference>
<feature type="compositionally biased region" description="Low complexity" evidence="10">
    <location>
        <begin position="2099"/>
        <end position="2118"/>
    </location>
</feature>
<dbReference type="Proteomes" id="UP000536275">
    <property type="component" value="Unassembled WGS sequence"/>
</dbReference>
<evidence type="ECO:0000256" key="2">
    <source>
        <dbReference type="ARBA" id="ARBA00004123"/>
    </source>
</evidence>
<evidence type="ECO:0000256" key="1">
    <source>
        <dbReference type="ARBA" id="ARBA00000077"/>
    </source>
</evidence>
<evidence type="ECO:0000256" key="7">
    <source>
        <dbReference type="ARBA" id="ARBA00023242"/>
    </source>
</evidence>
<comment type="function">
    <text evidence="8">Reverse transcriptase/ribonuclease H (RT) is a multifunctional enzyme that catalyzes the conversion of the retro-elements RNA genome into dsDNA within the VLP. The enzyme displays a DNA polymerase activity that can copy either DNA or RNA templates, and a ribonuclease H (RNase H) activity that cleaves the RNA strand of RNA-DNA heteroduplexes during plus-strand synthesis and hydrolyzes RNA primers. The conversion leads to a linear dsDNA copy of the retrotransposon that includes long terminal repeats (LTRs) at both ends.</text>
</comment>
<dbReference type="Pfam" id="PF07727">
    <property type="entry name" value="RVT_2"/>
    <property type="match status" value="1"/>
</dbReference>
<evidence type="ECO:0000256" key="5">
    <source>
        <dbReference type="ARBA" id="ARBA00022750"/>
    </source>
</evidence>
<feature type="compositionally biased region" description="Basic residues" evidence="10">
    <location>
        <begin position="1613"/>
        <end position="1636"/>
    </location>
</feature>
<comment type="function">
    <text evidence="9">Integrase (IN) targets the VLP to the nucleus, where a subparticle preintegration complex (PIC) containing at least integrase and the newly synthesized dsDNA copy of the retrotransposon must transit the nuclear membrane. Once in the nucleus, integrase performs the integration of the dsDNA into the host genome.</text>
</comment>
<dbReference type="InterPro" id="IPR013103">
    <property type="entry name" value="RVT_2"/>
</dbReference>
<feature type="region of interest" description="Disordered" evidence="10">
    <location>
        <begin position="2018"/>
        <end position="2058"/>
    </location>
</feature>
<dbReference type="GO" id="GO:0000182">
    <property type="term" value="F:rDNA binding"/>
    <property type="evidence" value="ECO:0007669"/>
    <property type="project" value="TreeGrafter"/>
</dbReference>
<gene>
    <name evidence="12" type="ORF">FOB64_001772</name>
</gene>
<feature type="region of interest" description="Disordered" evidence="10">
    <location>
        <begin position="2093"/>
        <end position="2118"/>
    </location>
</feature>
<feature type="compositionally biased region" description="Acidic residues" evidence="10">
    <location>
        <begin position="1951"/>
        <end position="2004"/>
    </location>
</feature>
<dbReference type="InterPro" id="IPR036397">
    <property type="entry name" value="RNaseH_sf"/>
</dbReference>
<dbReference type="GO" id="GO:0003723">
    <property type="term" value="F:RNA binding"/>
    <property type="evidence" value="ECO:0007669"/>
    <property type="project" value="UniProtKB-KW"/>
</dbReference>
<feature type="compositionally biased region" description="Polar residues" evidence="10">
    <location>
        <begin position="670"/>
        <end position="687"/>
    </location>
</feature>
<evidence type="ECO:0000256" key="9">
    <source>
        <dbReference type="ARBA" id="ARBA00025615"/>
    </source>
</evidence>
<dbReference type="GO" id="GO:0015074">
    <property type="term" value="P:DNA integration"/>
    <property type="evidence" value="ECO:0007669"/>
    <property type="project" value="InterPro"/>
</dbReference>
<dbReference type="GO" id="GO:0001181">
    <property type="term" value="F:RNA polymerase I general transcription initiation factor activity"/>
    <property type="evidence" value="ECO:0007669"/>
    <property type="project" value="TreeGrafter"/>
</dbReference>
<dbReference type="InterPro" id="IPR043502">
    <property type="entry name" value="DNA/RNA_pol_sf"/>
</dbReference>
<feature type="compositionally biased region" description="Basic and acidic residues" evidence="10">
    <location>
        <begin position="645"/>
        <end position="669"/>
    </location>
</feature>
<evidence type="ECO:0000256" key="4">
    <source>
        <dbReference type="ARBA" id="ARBA00022490"/>
    </source>
</evidence>
<evidence type="ECO:0000256" key="8">
    <source>
        <dbReference type="ARBA" id="ARBA00025590"/>
    </source>
</evidence>